<reference evidence="2 3" key="1">
    <citation type="journal article" date="2023" name="Commun. Biol.">
        <title>Reorganization of the ancestral sex-determining regions during the evolution of trioecy in Pleodorina starrii.</title>
        <authorList>
            <person name="Takahashi K."/>
            <person name="Suzuki S."/>
            <person name="Kawai-Toyooka H."/>
            <person name="Yamamoto K."/>
            <person name="Hamaji T."/>
            <person name="Ootsuki R."/>
            <person name="Yamaguchi H."/>
            <person name="Kawachi M."/>
            <person name="Higashiyama T."/>
            <person name="Nozaki H."/>
        </authorList>
    </citation>
    <scope>NUCLEOTIDE SEQUENCE [LARGE SCALE GENOMIC DNA]</scope>
    <source>
        <strain evidence="2 3">NIES-4479</strain>
    </source>
</reference>
<dbReference type="CDD" id="cd00118">
    <property type="entry name" value="LysM"/>
    <property type="match status" value="1"/>
</dbReference>
<evidence type="ECO:0000313" key="2">
    <source>
        <dbReference type="EMBL" id="GLC57216.1"/>
    </source>
</evidence>
<protein>
    <recommendedName>
        <fullName evidence="4">LysM domain-containing protein</fullName>
    </recommendedName>
</protein>
<accession>A0A9W6BTH6</accession>
<keyword evidence="3" id="KW-1185">Reference proteome</keyword>
<evidence type="ECO:0000313" key="3">
    <source>
        <dbReference type="Proteomes" id="UP001165080"/>
    </source>
</evidence>
<name>A0A9W6BTH6_9CHLO</name>
<feature type="compositionally biased region" description="Low complexity" evidence="1">
    <location>
        <begin position="85"/>
        <end position="99"/>
    </location>
</feature>
<evidence type="ECO:0008006" key="4">
    <source>
        <dbReference type="Google" id="ProtNLM"/>
    </source>
</evidence>
<feature type="compositionally biased region" description="Basic residues" evidence="1">
    <location>
        <begin position="124"/>
        <end position="138"/>
    </location>
</feature>
<feature type="region of interest" description="Disordered" evidence="1">
    <location>
        <begin position="1"/>
        <end position="143"/>
    </location>
</feature>
<proteinExistence type="predicted"/>
<dbReference type="Proteomes" id="UP001165080">
    <property type="component" value="Unassembled WGS sequence"/>
</dbReference>
<dbReference type="InterPro" id="IPR018392">
    <property type="entry name" value="LysM"/>
</dbReference>
<gene>
    <name evidence="2" type="primary">PLEST009807</name>
    <name evidence="2" type="ORF">PLESTB_001200300</name>
</gene>
<dbReference type="AlphaFoldDB" id="A0A9W6BTH6"/>
<comment type="caution">
    <text evidence="2">The sequence shown here is derived from an EMBL/GenBank/DDBJ whole genome shotgun (WGS) entry which is preliminary data.</text>
</comment>
<evidence type="ECO:0000256" key="1">
    <source>
        <dbReference type="SAM" id="MobiDB-lite"/>
    </source>
</evidence>
<sequence>MAYASASIPAGLLDGEANPSDQGWSLGPFKIPFPLPAQQHTGSGSGSSSNSSRLQSAADAVRQFREVVTAGLHPSSGRGGVASTSAPRGPSARRGPAAAQLEYSEDTPRLVGKRSIATSNLPPPRRRPPPPPIRRPRHTLPLSGWEPVYDDRDTRWWTTKETALHGSYSWALQDYQSDREDAPVPGDVWRADVPSDVELAPVLTCRDLVKQVLVDQTSRGGGDAIQCAFPDAPCPAGSYKVMAFTSPIPPDDPAANYCDHHFYVQHKDVAITLQPGDRLADVARFFKVSVDDLYDANPGLGATAPQPDVPLDRERSVRVAGANVWSHKPSEWLPPRLHDGAGRPIHNPLRAVAAFSDEEGDMNELPSQYCCSFCVRPGLVKTGPGARPAAGAGAGAGRDRQE</sequence>
<organism evidence="2 3">
    <name type="scientific">Pleodorina starrii</name>
    <dbReference type="NCBI Taxonomy" id="330485"/>
    <lineage>
        <taxon>Eukaryota</taxon>
        <taxon>Viridiplantae</taxon>
        <taxon>Chlorophyta</taxon>
        <taxon>core chlorophytes</taxon>
        <taxon>Chlorophyceae</taxon>
        <taxon>CS clade</taxon>
        <taxon>Chlamydomonadales</taxon>
        <taxon>Volvocaceae</taxon>
        <taxon>Pleodorina</taxon>
    </lineage>
</organism>
<dbReference type="EMBL" id="BRXU01000018">
    <property type="protein sequence ID" value="GLC57216.1"/>
    <property type="molecule type" value="Genomic_DNA"/>
</dbReference>